<gene>
    <name evidence="1" type="ORF">Ga0061064_1254</name>
</gene>
<proteinExistence type="predicted"/>
<dbReference type="EMBL" id="CYHB01000003">
    <property type="protein sequence ID" value="CUA85588.1"/>
    <property type="molecule type" value="Genomic_DNA"/>
</dbReference>
<sequence>MAKVVVVGTELGGVTVAYELREKLTKGTDILVIGEGSEFNFVPSNPWLTWEYWRRFFSNSSKSTA</sequence>
<dbReference type="RefSeq" id="WP_055438922.1">
    <property type="nucleotide sequence ID" value="NZ_CYHB01000003.1"/>
</dbReference>
<evidence type="ECO:0008006" key="3">
    <source>
        <dbReference type="Google" id="ProtNLM"/>
    </source>
</evidence>
<evidence type="ECO:0000313" key="2">
    <source>
        <dbReference type="Proteomes" id="UP000182598"/>
    </source>
</evidence>
<protein>
    <recommendedName>
        <fullName evidence="3">Pyridine nucleotide-disulphide oxidoreductase</fullName>
    </recommendedName>
</protein>
<dbReference type="AlphaFoldDB" id="A0A0K6H3Q5"/>
<dbReference type="SUPFAM" id="SSF51905">
    <property type="entry name" value="FAD/NAD(P)-binding domain"/>
    <property type="match status" value="1"/>
</dbReference>
<accession>A0A0K6H3Q5</accession>
<dbReference type="InterPro" id="IPR036188">
    <property type="entry name" value="FAD/NAD-bd_sf"/>
</dbReference>
<reference evidence="2" key="1">
    <citation type="submission" date="2015-08" db="EMBL/GenBank/DDBJ databases">
        <authorList>
            <person name="Varghese N."/>
        </authorList>
    </citation>
    <scope>NUCLEOTIDE SEQUENCE [LARGE SCALE GENOMIC DNA]</scope>
    <source>
        <strain evidence="2">DSM 27808</strain>
    </source>
</reference>
<dbReference type="Proteomes" id="UP000182598">
    <property type="component" value="Unassembled WGS sequence"/>
</dbReference>
<dbReference type="OrthoDB" id="9802771at2"/>
<evidence type="ECO:0000313" key="1">
    <source>
        <dbReference type="EMBL" id="CUA85588.1"/>
    </source>
</evidence>
<name>A0A0K6H3Q5_9GAMM</name>
<organism evidence="1 2">
    <name type="scientific">Pseudidiomarina woesei</name>
    <dbReference type="NCBI Taxonomy" id="1381080"/>
    <lineage>
        <taxon>Bacteria</taxon>
        <taxon>Pseudomonadati</taxon>
        <taxon>Pseudomonadota</taxon>
        <taxon>Gammaproteobacteria</taxon>
        <taxon>Alteromonadales</taxon>
        <taxon>Idiomarinaceae</taxon>
        <taxon>Pseudidiomarina</taxon>
    </lineage>
</organism>
<dbReference type="Gene3D" id="3.50.50.100">
    <property type="match status" value="1"/>
</dbReference>
<keyword evidence="2" id="KW-1185">Reference proteome</keyword>